<dbReference type="Gene3D" id="3.40.395.10">
    <property type="entry name" value="Adenoviral Proteinase, Chain A"/>
    <property type="match status" value="1"/>
</dbReference>
<evidence type="ECO:0000313" key="1">
    <source>
        <dbReference type="EMBL" id="PKU83330.1"/>
    </source>
</evidence>
<proteinExistence type="predicted"/>
<protein>
    <recommendedName>
        <fullName evidence="3">Ubiquitin-like protease family profile domain-containing protein</fullName>
    </recommendedName>
</protein>
<dbReference type="AlphaFoldDB" id="A0A2I0X605"/>
<sequence length="179" mass="21096">MYDTFFEIIPVEVEEKFKDLNIYQFLHFPGFEQNAPLIYQLLTMWSIEKQSFIIEGHVVPFTADEVALLTGLLNRELFIEHVNYSSVHSCNFIINPIIDGSHWTLLVGYRDQRKWEFYDSVPNPMHRSVAIKIVSFIISLYCWKISKLFFSVLNSIPYIVQIASLYRDCKKAFDDNIKK</sequence>
<reference evidence="1 2" key="1">
    <citation type="journal article" date="2016" name="Sci. Rep.">
        <title>The Dendrobium catenatum Lindl. genome sequence provides insights into polysaccharide synthase, floral development and adaptive evolution.</title>
        <authorList>
            <person name="Zhang G.Q."/>
            <person name="Xu Q."/>
            <person name="Bian C."/>
            <person name="Tsai W.C."/>
            <person name="Yeh C.M."/>
            <person name="Liu K.W."/>
            <person name="Yoshida K."/>
            <person name="Zhang L.S."/>
            <person name="Chang S.B."/>
            <person name="Chen F."/>
            <person name="Shi Y."/>
            <person name="Su Y.Y."/>
            <person name="Zhang Y.Q."/>
            <person name="Chen L.J."/>
            <person name="Yin Y."/>
            <person name="Lin M."/>
            <person name="Huang H."/>
            <person name="Deng H."/>
            <person name="Wang Z.W."/>
            <person name="Zhu S.L."/>
            <person name="Zhao X."/>
            <person name="Deng C."/>
            <person name="Niu S.C."/>
            <person name="Huang J."/>
            <person name="Wang M."/>
            <person name="Liu G.H."/>
            <person name="Yang H.J."/>
            <person name="Xiao X.J."/>
            <person name="Hsiao Y.Y."/>
            <person name="Wu W.L."/>
            <person name="Chen Y.Y."/>
            <person name="Mitsuda N."/>
            <person name="Ohme-Takagi M."/>
            <person name="Luo Y.B."/>
            <person name="Van de Peer Y."/>
            <person name="Liu Z.J."/>
        </authorList>
    </citation>
    <scope>NUCLEOTIDE SEQUENCE [LARGE SCALE GENOMIC DNA]</scope>
    <source>
        <tissue evidence="1">The whole plant</tissue>
    </source>
</reference>
<keyword evidence="2" id="KW-1185">Reference proteome</keyword>
<evidence type="ECO:0000313" key="2">
    <source>
        <dbReference type="Proteomes" id="UP000233837"/>
    </source>
</evidence>
<gene>
    <name evidence="1" type="ORF">MA16_Dca020250</name>
</gene>
<name>A0A2I0X605_9ASPA</name>
<evidence type="ECO:0008006" key="3">
    <source>
        <dbReference type="Google" id="ProtNLM"/>
    </source>
</evidence>
<accession>A0A2I0X605</accession>
<dbReference type="InterPro" id="IPR038765">
    <property type="entry name" value="Papain-like_cys_pep_sf"/>
</dbReference>
<organism evidence="1 2">
    <name type="scientific">Dendrobium catenatum</name>
    <dbReference type="NCBI Taxonomy" id="906689"/>
    <lineage>
        <taxon>Eukaryota</taxon>
        <taxon>Viridiplantae</taxon>
        <taxon>Streptophyta</taxon>
        <taxon>Embryophyta</taxon>
        <taxon>Tracheophyta</taxon>
        <taxon>Spermatophyta</taxon>
        <taxon>Magnoliopsida</taxon>
        <taxon>Liliopsida</taxon>
        <taxon>Asparagales</taxon>
        <taxon>Orchidaceae</taxon>
        <taxon>Epidendroideae</taxon>
        <taxon>Malaxideae</taxon>
        <taxon>Dendrobiinae</taxon>
        <taxon>Dendrobium</taxon>
    </lineage>
</organism>
<dbReference type="STRING" id="906689.A0A2I0X605"/>
<dbReference type="Proteomes" id="UP000233837">
    <property type="component" value="Unassembled WGS sequence"/>
</dbReference>
<reference evidence="1 2" key="2">
    <citation type="journal article" date="2017" name="Nature">
        <title>The Apostasia genome and the evolution of orchids.</title>
        <authorList>
            <person name="Zhang G.Q."/>
            <person name="Liu K.W."/>
            <person name="Li Z."/>
            <person name="Lohaus R."/>
            <person name="Hsiao Y.Y."/>
            <person name="Niu S.C."/>
            <person name="Wang J.Y."/>
            <person name="Lin Y.C."/>
            <person name="Xu Q."/>
            <person name="Chen L.J."/>
            <person name="Yoshida K."/>
            <person name="Fujiwara S."/>
            <person name="Wang Z.W."/>
            <person name="Zhang Y.Q."/>
            <person name="Mitsuda N."/>
            <person name="Wang M."/>
            <person name="Liu G.H."/>
            <person name="Pecoraro L."/>
            <person name="Huang H.X."/>
            <person name="Xiao X.J."/>
            <person name="Lin M."/>
            <person name="Wu X.Y."/>
            <person name="Wu W.L."/>
            <person name="Chen Y.Y."/>
            <person name="Chang S.B."/>
            <person name="Sakamoto S."/>
            <person name="Ohme-Takagi M."/>
            <person name="Yagi M."/>
            <person name="Zeng S.J."/>
            <person name="Shen C.Y."/>
            <person name="Yeh C.M."/>
            <person name="Luo Y.B."/>
            <person name="Tsai W.C."/>
            <person name="Van de Peer Y."/>
            <person name="Liu Z.J."/>
        </authorList>
    </citation>
    <scope>NUCLEOTIDE SEQUENCE [LARGE SCALE GENOMIC DNA]</scope>
    <source>
        <tissue evidence="1">The whole plant</tissue>
    </source>
</reference>
<dbReference type="EMBL" id="KZ502127">
    <property type="protein sequence ID" value="PKU83330.1"/>
    <property type="molecule type" value="Genomic_DNA"/>
</dbReference>
<dbReference type="SUPFAM" id="SSF54001">
    <property type="entry name" value="Cysteine proteinases"/>
    <property type="match status" value="1"/>
</dbReference>